<dbReference type="HAMAP" id="MF_00016">
    <property type="entry name" value="DNA_HJ_migration_RuvB"/>
    <property type="match status" value="1"/>
</dbReference>
<evidence type="ECO:0000259" key="10">
    <source>
        <dbReference type="SMART" id="SM00382"/>
    </source>
</evidence>
<feature type="binding site" evidence="9">
    <location>
        <position position="239"/>
    </location>
    <ligand>
        <name>ATP</name>
        <dbReference type="ChEBI" id="CHEBI:30616"/>
    </ligand>
</feature>
<dbReference type="InterPro" id="IPR004605">
    <property type="entry name" value="DNA_helicase_Holl-junc_RuvB"/>
</dbReference>
<comment type="domain">
    <text evidence="9">Has 3 domains, the large (RuvB-L) and small ATPase (RuvB-S) domains and the C-terminal head (RuvB-H) domain. The head domain binds DNA, while the ATPase domains jointly bind ATP, ADP or are empty depending on the state of the subunit in the translocation cycle. During a single DNA translocation step the structure of each domain remains the same, but their relative positions change.</text>
</comment>
<dbReference type="Gene3D" id="1.10.10.10">
    <property type="entry name" value="Winged helix-like DNA-binding domain superfamily/Winged helix DNA-binding domain"/>
    <property type="match status" value="1"/>
</dbReference>
<evidence type="ECO:0000256" key="1">
    <source>
        <dbReference type="ARBA" id="ARBA00022490"/>
    </source>
</evidence>
<dbReference type="Pfam" id="PF05496">
    <property type="entry name" value="RuvB_N"/>
    <property type="match status" value="1"/>
</dbReference>
<keyword evidence="7 9" id="KW-0233">DNA recombination</keyword>
<feature type="binding site" evidence="9">
    <location>
        <position position="202"/>
    </location>
    <ligand>
        <name>ATP</name>
        <dbReference type="ChEBI" id="CHEBI:30616"/>
    </ligand>
</feature>
<dbReference type="GO" id="GO:0005524">
    <property type="term" value="F:ATP binding"/>
    <property type="evidence" value="ECO:0007669"/>
    <property type="project" value="UniProtKB-UniRule"/>
</dbReference>
<keyword evidence="11" id="KW-0347">Helicase</keyword>
<name>A0A1F6NQF2_9BACT</name>
<keyword evidence="5 9" id="KW-0067">ATP-binding</keyword>
<evidence type="ECO:0000256" key="3">
    <source>
        <dbReference type="ARBA" id="ARBA00022763"/>
    </source>
</evidence>
<dbReference type="GO" id="GO:0009378">
    <property type="term" value="F:four-way junction helicase activity"/>
    <property type="evidence" value="ECO:0007669"/>
    <property type="project" value="InterPro"/>
</dbReference>
<dbReference type="PANTHER" id="PTHR42848:SF1">
    <property type="entry name" value="HOLLIDAY JUNCTION BRANCH MIGRATION COMPLEX SUBUNIT RUVB"/>
    <property type="match status" value="1"/>
</dbReference>
<feature type="binding site" evidence="9">
    <location>
        <position position="86"/>
    </location>
    <ligand>
        <name>ATP</name>
        <dbReference type="ChEBI" id="CHEBI:30616"/>
    </ligand>
</feature>
<dbReference type="GO" id="GO:0000400">
    <property type="term" value="F:four-way junction DNA binding"/>
    <property type="evidence" value="ECO:0007669"/>
    <property type="project" value="UniProtKB-UniRule"/>
</dbReference>
<keyword evidence="6 9" id="KW-0238">DNA-binding</keyword>
<feature type="binding site" evidence="9">
    <location>
        <position position="87"/>
    </location>
    <ligand>
        <name>Mg(2+)</name>
        <dbReference type="ChEBI" id="CHEBI:18420"/>
    </ligand>
</feature>
<accession>A0A1F6NQF2</accession>
<dbReference type="EMBL" id="MFQW01000031">
    <property type="protein sequence ID" value="OGH86078.1"/>
    <property type="molecule type" value="Genomic_DNA"/>
</dbReference>
<dbReference type="InterPro" id="IPR036390">
    <property type="entry name" value="WH_DNA-bd_sf"/>
</dbReference>
<comment type="similarity">
    <text evidence="9">Belongs to the RuvB family.</text>
</comment>
<comment type="caution">
    <text evidence="11">The sequence shown here is derived from an EMBL/GenBank/DDBJ whole genome shotgun (WGS) entry which is preliminary data.</text>
</comment>
<feature type="binding site" evidence="9">
    <location>
        <position position="88"/>
    </location>
    <ligand>
        <name>ATP</name>
        <dbReference type="ChEBI" id="CHEBI:30616"/>
    </ligand>
</feature>
<evidence type="ECO:0000256" key="6">
    <source>
        <dbReference type="ARBA" id="ARBA00023125"/>
    </source>
</evidence>
<dbReference type="AlphaFoldDB" id="A0A1F6NQF2"/>
<reference evidence="11 12" key="1">
    <citation type="journal article" date="2016" name="Nat. Commun.">
        <title>Thousands of microbial genomes shed light on interconnected biogeochemical processes in an aquifer system.</title>
        <authorList>
            <person name="Anantharaman K."/>
            <person name="Brown C.T."/>
            <person name="Hug L.A."/>
            <person name="Sharon I."/>
            <person name="Castelle C.J."/>
            <person name="Probst A.J."/>
            <person name="Thomas B.C."/>
            <person name="Singh A."/>
            <person name="Wilkins M.J."/>
            <person name="Karaoz U."/>
            <person name="Brodie E.L."/>
            <person name="Williams K.H."/>
            <person name="Hubbard S.S."/>
            <person name="Banfield J.F."/>
        </authorList>
    </citation>
    <scope>NUCLEOTIDE SEQUENCE [LARGE SCALE GENOMIC DNA]</scope>
</reference>
<feature type="binding site" evidence="9">
    <location>
        <position position="41"/>
    </location>
    <ligand>
        <name>ATP</name>
        <dbReference type="ChEBI" id="CHEBI:30616"/>
    </ligand>
</feature>
<evidence type="ECO:0000256" key="5">
    <source>
        <dbReference type="ARBA" id="ARBA00022840"/>
    </source>
</evidence>
<proteinExistence type="inferred from homology"/>
<keyword evidence="2 9" id="KW-0547">Nucleotide-binding</keyword>
<dbReference type="GO" id="GO:0006281">
    <property type="term" value="P:DNA repair"/>
    <property type="evidence" value="ECO:0007669"/>
    <property type="project" value="UniProtKB-UniRule"/>
</dbReference>
<feature type="binding site" evidence="9">
    <location>
        <position position="192"/>
    </location>
    <ligand>
        <name>ATP</name>
        <dbReference type="ChEBI" id="CHEBI:30616"/>
    </ligand>
</feature>
<keyword evidence="3 9" id="KW-0227">DNA damage</keyword>
<evidence type="ECO:0000256" key="4">
    <source>
        <dbReference type="ARBA" id="ARBA00022801"/>
    </source>
</evidence>
<evidence type="ECO:0000256" key="9">
    <source>
        <dbReference type="HAMAP-Rule" id="MF_00016"/>
    </source>
</evidence>
<dbReference type="GO" id="GO:0006310">
    <property type="term" value="P:DNA recombination"/>
    <property type="evidence" value="ECO:0007669"/>
    <property type="project" value="UniProtKB-UniRule"/>
</dbReference>
<dbReference type="GO" id="GO:0005737">
    <property type="term" value="C:cytoplasm"/>
    <property type="evidence" value="ECO:0007669"/>
    <property type="project" value="UniProtKB-SubCell"/>
</dbReference>
<feature type="region of interest" description="Head domain (RuvB-H)" evidence="9">
    <location>
        <begin position="276"/>
        <end position="357"/>
    </location>
</feature>
<organism evidence="11 12">
    <name type="scientific">Candidatus Magasanikbacteria bacterium RIFOXYC12_FULL_33_11</name>
    <dbReference type="NCBI Taxonomy" id="1798701"/>
    <lineage>
        <taxon>Bacteria</taxon>
        <taxon>Candidatus Magasanikiibacteriota</taxon>
    </lineage>
</organism>
<dbReference type="Pfam" id="PF17864">
    <property type="entry name" value="AAA_lid_4"/>
    <property type="match status" value="1"/>
</dbReference>
<evidence type="ECO:0000256" key="2">
    <source>
        <dbReference type="ARBA" id="ARBA00022741"/>
    </source>
</evidence>
<gene>
    <name evidence="9" type="primary">ruvB</name>
    <name evidence="11" type="ORF">A2493_02970</name>
</gene>
<dbReference type="InterPro" id="IPR008823">
    <property type="entry name" value="RuvB_wg_C"/>
</dbReference>
<sequence length="357" mass="40248">MSFEIYELDDELNPSLKNEEDRLVTPKEIEDIEEQSIEISLRPQNLTEFVGQNHIKEPLIISIEAAKKRKEPIEHVLLYGNPGLGKTTLANIIAKEMGVNIKVTAGPALERVSDLAAILSNLSEGDILFIDEIHRVNKTVEEILYSAMEDYALDIIIGKGPTARTLRMPLEKFTLIGATTKLNLLSSPLRDRFGHVYHLNFYEDSDIEKIINRNAELLAVNIENNADKIIAVRSRKTPRIANRLLKRVRDYAQVKHNGIINIEIAKAALDMLNVDEYGLDEIDRKILHFIIDNFAGGPVGLNTLSSAIAEEMDTVETIYEPFLLQIGMLERTPRGRKATGKAYEHLGKKMPKQSEMI</sequence>
<keyword evidence="8 9" id="KW-0234">DNA repair</keyword>
<dbReference type="EC" id="3.6.4.-" evidence="9"/>
<comment type="subunit">
    <text evidence="9">Homohexamer. Forms an RuvA(8)-RuvB(12)-Holliday junction (HJ) complex. HJ DNA is sandwiched between 2 RuvA tetramers; dsDNA enters through RuvA and exits via RuvB. An RuvB hexamer assembles on each DNA strand where it exits the tetramer. Each RuvB hexamer is contacted by two RuvA subunits (via domain III) on 2 adjacent RuvB subunits; this complex drives branch migration. In the full resolvosome a probable DNA-RuvA(4)-RuvB(12)-RuvC(2) complex forms which resolves the HJ.</text>
</comment>
<evidence type="ECO:0000313" key="11">
    <source>
        <dbReference type="EMBL" id="OGH86078.1"/>
    </source>
</evidence>
<keyword evidence="1 9" id="KW-0963">Cytoplasm</keyword>
<feature type="binding site" evidence="9">
    <location>
        <position position="87"/>
    </location>
    <ligand>
        <name>ATP</name>
        <dbReference type="ChEBI" id="CHEBI:30616"/>
    </ligand>
</feature>
<evidence type="ECO:0000313" key="12">
    <source>
        <dbReference type="Proteomes" id="UP000178349"/>
    </source>
</evidence>
<feature type="binding site" evidence="9">
    <location>
        <position position="331"/>
    </location>
    <ligand>
        <name>DNA</name>
        <dbReference type="ChEBI" id="CHEBI:16991"/>
    </ligand>
</feature>
<dbReference type="Gene3D" id="3.40.50.300">
    <property type="entry name" value="P-loop containing nucleotide triphosphate hydrolases"/>
    <property type="match status" value="1"/>
</dbReference>
<dbReference type="SUPFAM" id="SSF52540">
    <property type="entry name" value="P-loop containing nucleoside triphosphate hydrolases"/>
    <property type="match status" value="1"/>
</dbReference>
<comment type="function">
    <text evidence="9">The RuvA-RuvB-RuvC complex processes Holliday junction (HJ) DNA during genetic recombination and DNA repair, while the RuvA-RuvB complex plays an important role in the rescue of blocked DNA replication forks via replication fork reversal (RFR). RuvA specifically binds to HJ cruciform DNA, conferring on it an open structure. The RuvB hexamer acts as an ATP-dependent pump, pulling dsDNA into and through the RuvAB complex. RuvB forms 2 homohexamers on either side of HJ DNA bound by 1 or 2 RuvA tetramers; 4 subunits per hexamer contact DNA at a time. Coordinated motions by a converter formed by DNA-disengaged RuvB subunits stimulates ATP hydrolysis and nucleotide exchange. Immobilization of the converter enables RuvB to convert the ATP-contained energy into a lever motion, pulling 2 nucleotides of DNA out of the RuvA tetramer per ATP hydrolyzed, thus driving DNA branch migration. The RuvB motors rotate together with the DNA substrate, which together with the progressing nucleotide cycle form the mechanistic basis for DNA recombination by continuous HJ branch migration. Branch migration allows RuvC to scan DNA until it finds its consensus sequence, where it cleaves and resolves cruciform DNA.</text>
</comment>
<feature type="region of interest" description="Small ATPAse domain (RuvB-S)" evidence="9">
    <location>
        <begin position="203"/>
        <end position="273"/>
    </location>
</feature>
<dbReference type="SMART" id="SM00382">
    <property type="entry name" value="AAA"/>
    <property type="match status" value="1"/>
</dbReference>
<dbReference type="Gene3D" id="1.10.8.60">
    <property type="match status" value="1"/>
</dbReference>
<dbReference type="CDD" id="cd00009">
    <property type="entry name" value="AAA"/>
    <property type="match status" value="1"/>
</dbReference>
<dbReference type="InterPro" id="IPR003593">
    <property type="entry name" value="AAA+_ATPase"/>
</dbReference>
<dbReference type="NCBIfam" id="TIGR00635">
    <property type="entry name" value="ruvB"/>
    <property type="match status" value="1"/>
</dbReference>
<feature type="binding site" evidence="9">
    <location>
        <position position="336"/>
    </location>
    <ligand>
        <name>DNA</name>
        <dbReference type="ChEBI" id="CHEBI:16991"/>
    </ligand>
</feature>
<comment type="subcellular location">
    <subcellularLocation>
        <location evidence="9">Cytoplasm</location>
    </subcellularLocation>
</comment>
<feature type="binding site" evidence="9">
    <location>
        <position position="83"/>
    </location>
    <ligand>
        <name>ATP</name>
        <dbReference type="ChEBI" id="CHEBI:30616"/>
    </ligand>
</feature>
<dbReference type="SUPFAM" id="SSF46785">
    <property type="entry name" value="Winged helix' DNA-binding domain"/>
    <property type="match status" value="1"/>
</dbReference>
<comment type="catalytic activity">
    <reaction evidence="9">
        <text>ATP + H2O = ADP + phosphate + H(+)</text>
        <dbReference type="Rhea" id="RHEA:13065"/>
        <dbReference type="ChEBI" id="CHEBI:15377"/>
        <dbReference type="ChEBI" id="CHEBI:15378"/>
        <dbReference type="ChEBI" id="CHEBI:30616"/>
        <dbReference type="ChEBI" id="CHEBI:43474"/>
        <dbReference type="ChEBI" id="CHEBI:456216"/>
    </reaction>
</comment>
<dbReference type="GO" id="GO:0048476">
    <property type="term" value="C:Holliday junction resolvase complex"/>
    <property type="evidence" value="ECO:0007669"/>
    <property type="project" value="UniProtKB-UniRule"/>
</dbReference>
<feature type="domain" description="AAA+ ATPase" evidence="10">
    <location>
        <begin position="72"/>
        <end position="203"/>
    </location>
</feature>
<comment type="caution">
    <text evidence="9">Lacks conserved residue(s) required for the propagation of feature annotation.</text>
</comment>
<dbReference type="NCBIfam" id="NF000868">
    <property type="entry name" value="PRK00080.1"/>
    <property type="match status" value="1"/>
</dbReference>
<keyword evidence="4 9" id="KW-0378">Hydrolase</keyword>
<dbReference type="PANTHER" id="PTHR42848">
    <property type="match status" value="1"/>
</dbReference>
<feature type="binding site" evidence="9">
    <location>
        <begin position="149"/>
        <end position="151"/>
    </location>
    <ligand>
        <name>ATP</name>
        <dbReference type="ChEBI" id="CHEBI:30616"/>
    </ligand>
</feature>
<dbReference type="InterPro" id="IPR036388">
    <property type="entry name" value="WH-like_DNA-bd_sf"/>
</dbReference>
<protein>
    <recommendedName>
        <fullName evidence="9">Holliday junction branch migration complex subunit RuvB</fullName>
        <ecNumber evidence="9">3.6.4.-</ecNumber>
    </recommendedName>
</protein>
<evidence type="ECO:0000256" key="8">
    <source>
        <dbReference type="ARBA" id="ARBA00023204"/>
    </source>
</evidence>
<dbReference type="InterPro" id="IPR008824">
    <property type="entry name" value="RuvB-like_N"/>
</dbReference>
<dbReference type="Proteomes" id="UP000178349">
    <property type="component" value="Unassembled WGS sequence"/>
</dbReference>
<evidence type="ECO:0000256" key="7">
    <source>
        <dbReference type="ARBA" id="ARBA00023172"/>
    </source>
</evidence>
<feature type="binding site" evidence="9">
    <location>
        <position position="42"/>
    </location>
    <ligand>
        <name>ATP</name>
        <dbReference type="ChEBI" id="CHEBI:30616"/>
    </ligand>
</feature>
<dbReference type="InterPro" id="IPR041445">
    <property type="entry name" value="AAA_lid_4"/>
</dbReference>
<dbReference type="InterPro" id="IPR027417">
    <property type="entry name" value="P-loop_NTPase"/>
</dbReference>
<dbReference type="GO" id="GO:0016887">
    <property type="term" value="F:ATP hydrolysis activity"/>
    <property type="evidence" value="ECO:0007669"/>
    <property type="project" value="RHEA"/>
</dbReference>
<dbReference type="Pfam" id="PF05491">
    <property type="entry name" value="WHD_RuvB"/>
    <property type="match status" value="1"/>
</dbReference>